<protein>
    <submittedName>
        <fullName evidence="1">Uncharacterized protein</fullName>
    </submittedName>
</protein>
<sequence>MTVTLGVIDHLRFRVLVEDRFMLNMSNREVFENLRTQYGTISPEEKTIANLRREYIQNKTIVTAAIPTGRPKITGLGPQVTEIILADHHISVKRLSLVFGHDKKTIRRIISDETDFIQVALRWIPHKLNESHKIKRVDYAKSMITELVNLKNFHLKESQRVTRHGFTWITTMINSGFIKVRVDLNDIESFCGSVKCLPFNCVFSVPKRQKSHGLMSGEQGGCSILRKMEFSKNYLVKQELWIGALSKWRAQSPFDKG</sequence>
<feature type="non-terminal residue" evidence="1">
    <location>
        <position position="257"/>
    </location>
</feature>
<dbReference type="Proteomes" id="UP000324800">
    <property type="component" value="Unassembled WGS sequence"/>
</dbReference>
<dbReference type="InterPro" id="IPR052709">
    <property type="entry name" value="Transposase-MT_Hybrid"/>
</dbReference>
<dbReference type="OrthoDB" id="10017160at2759"/>
<dbReference type="AlphaFoldDB" id="A0A5J4VP68"/>
<dbReference type="PANTHER" id="PTHR46060:SF1">
    <property type="entry name" value="MARINER MOS1 TRANSPOSASE-LIKE PROTEIN"/>
    <property type="match status" value="1"/>
</dbReference>
<organism evidence="1 2">
    <name type="scientific">Streblomastix strix</name>
    <dbReference type="NCBI Taxonomy" id="222440"/>
    <lineage>
        <taxon>Eukaryota</taxon>
        <taxon>Metamonada</taxon>
        <taxon>Preaxostyla</taxon>
        <taxon>Oxymonadida</taxon>
        <taxon>Streblomastigidae</taxon>
        <taxon>Streblomastix</taxon>
    </lineage>
</organism>
<dbReference type="EMBL" id="SNRW01005833">
    <property type="protein sequence ID" value="KAA6384275.1"/>
    <property type="molecule type" value="Genomic_DNA"/>
</dbReference>
<reference evidence="1 2" key="1">
    <citation type="submission" date="2019-03" db="EMBL/GenBank/DDBJ databases">
        <title>Single cell metagenomics reveals metabolic interactions within the superorganism composed of flagellate Streblomastix strix and complex community of Bacteroidetes bacteria on its surface.</title>
        <authorList>
            <person name="Treitli S.C."/>
            <person name="Kolisko M."/>
            <person name="Husnik F."/>
            <person name="Keeling P."/>
            <person name="Hampl V."/>
        </authorList>
    </citation>
    <scope>NUCLEOTIDE SEQUENCE [LARGE SCALE GENOMIC DNA]</scope>
    <source>
        <strain evidence="1">ST1C</strain>
    </source>
</reference>
<dbReference type="PANTHER" id="PTHR46060">
    <property type="entry name" value="MARINER MOS1 TRANSPOSASE-LIKE PROTEIN"/>
    <property type="match status" value="1"/>
</dbReference>
<name>A0A5J4VP68_9EUKA</name>
<comment type="caution">
    <text evidence="1">The sequence shown here is derived from an EMBL/GenBank/DDBJ whole genome shotgun (WGS) entry which is preliminary data.</text>
</comment>
<evidence type="ECO:0000313" key="1">
    <source>
        <dbReference type="EMBL" id="KAA6384275.1"/>
    </source>
</evidence>
<evidence type="ECO:0000313" key="2">
    <source>
        <dbReference type="Proteomes" id="UP000324800"/>
    </source>
</evidence>
<proteinExistence type="predicted"/>
<gene>
    <name evidence="1" type="ORF">EZS28_020196</name>
</gene>
<accession>A0A5J4VP68</accession>